<dbReference type="GO" id="GO:0008270">
    <property type="term" value="F:zinc ion binding"/>
    <property type="evidence" value="ECO:0007669"/>
    <property type="project" value="UniProtKB-KW"/>
</dbReference>
<dbReference type="InterPro" id="IPR017907">
    <property type="entry name" value="Znf_RING_CS"/>
</dbReference>
<evidence type="ECO:0000256" key="9">
    <source>
        <dbReference type="PROSITE-ProRule" id="PRU00175"/>
    </source>
</evidence>
<dbReference type="GO" id="GO:0000209">
    <property type="term" value="P:protein polyubiquitination"/>
    <property type="evidence" value="ECO:0007669"/>
    <property type="project" value="TreeGrafter"/>
</dbReference>
<dbReference type="EC" id="2.3.2.27" evidence="2"/>
<dbReference type="InterPro" id="IPR013083">
    <property type="entry name" value="Znf_RING/FYVE/PHD"/>
</dbReference>
<evidence type="ECO:0000256" key="1">
    <source>
        <dbReference type="ARBA" id="ARBA00000900"/>
    </source>
</evidence>
<dbReference type="Proteomes" id="UP000054408">
    <property type="component" value="Unassembled WGS sequence"/>
</dbReference>
<organism evidence="11 12">
    <name type="scientific">Thecamonas trahens ATCC 50062</name>
    <dbReference type="NCBI Taxonomy" id="461836"/>
    <lineage>
        <taxon>Eukaryota</taxon>
        <taxon>Apusozoa</taxon>
        <taxon>Apusomonadida</taxon>
        <taxon>Apusomonadidae</taxon>
        <taxon>Thecamonas</taxon>
    </lineage>
</organism>
<keyword evidence="7" id="KW-0805">Transcription regulation</keyword>
<keyword evidence="5 9" id="KW-0863">Zinc-finger</keyword>
<dbReference type="GeneID" id="25567048"/>
<dbReference type="PANTHER" id="PTHR46077:SF1">
    <property type="entry name" value="TOP1 BINDING ARGININE_SERINE RICH PROTEIN, E3 UBIQUITIN LIGASE"/>
    <property type="match status" value="1"/>
</dbReference>
<dbReference type="OrthoDB" id="365379at2759"/>
<keyword evidence="3" id="KW-0808">Transferase</keyword>
<name>A0A0L0DIY3_THETB</name>
<keyword evidence="8" id="KW-0804">Transcription</keyword>
<evidence type="ECO:0000256" key="4">
    <source>
        <dbReference type="ARBA" id="ARBA00022723"/>
    </source>
</evidence>
<evidence type="ECO:0000259" key="10">
    <source>
        <dbReference type="PROSITE" id="PS50089"/>
    </source>
</evidence>
<keyword evidence="6" id="KW-0862">Zinc</keyword>
<proteinExistence type="predicted"/>
<dbReference type="InterPro" id="IPR018957">
    <property type="entry name" value="Znf_C3HC4_RING-type"/>
</dbReference>
<keyword evidence="12" id="KW-1185">Reference proteome</keyword>
<dbReference type="Gene3D" id="3.30.40.10">
    <property type="entry name" value="Zinc/RING finger domain, C3HC4 (zinc finger)"/>
    <property type="match status" value="1"/>
</dbReference>
<protein>
    <recommendedName>
        <fullName evidence="2">RING-type E3 ubiquitin transferase</fullName>
        <ecNumber evidence="2">2.3.2.27</ecNumber>
    </recommendedName>
</protein>
<evidence type="ECO:0000313" key="12">
    <source>
        <dbReference type="Proteomes" id="UP000054408"/>
    </source>
</evidence>
<dbReference type="GO" id="GO:0006513">
    <property type="term" value="P:protein monoubiquitination"/>
    <property type="evidence" value="ECO:0007669"/>
    <property type="project" value="TreeGrafter"/>
</dbReference>
<evidence type="ECO:0000256" key="8">
    <source>
        <dbReference type="ARBA" id="ARBA00023163"/>
    </source>
</evidence>
<evidence type="ECO:0000256" key="7">
    <source>
        <dbReference type="ARBA" id="ARBA00023015"/>
    </source>
</evidence>
<dbReference type="PROSITE" id="PS00518">
    <property type="entry name" value="ZF_RING_1"/>
    <property type="match status" value="1"/>
</dbReference>
<dbReference type="RefSeq" id="XP_013755408.1">
    <property type="nucleotide sequence ID" value="XM_013899954.1"/>
</dbReference>
<dbReference type="GO" id="GO:0061630">
    <property type="term" value="F:ubiquitin protein ligase activity"/>
    <property type="evidence" value="ECO:0007669"/>
    <property type="project" value="UniProtKB-EC"/>
</dbReference>
<feature type="domain" description="RING-type" evidence="10">
    <location>
        <begin position="11"/>
        <end position="46"/>
    </location>
</feature>
<dbReference type="STRING" id="461836.A0A0L0DIY3"/>
<evidence type="ECO:0000256" key="5">
    <source>
        <dbReference type="ARBA" id="ARBA00022771"/>
    </source>
</evidence>
<dbReference type="PANTHER" id="PTHR46077">
    <property type="entry name" value="E3 UBIQUITIN-PROTEIN LIGASE TOPORS"/>
    <property type="match status" value="1"/>
</dbReference>
<evidence type="ECO:0000313" key="11">
    <source>
        <dbReference type="EMBL" id="KNC52359.1"/>
    </source>
</evidence>
<evidence type="ECO:0000256" key="2">
    <source>
        <dbReference type="ARBA" id="ARBA00012483"/>
    </source>
</evidence>
<dbReference type="PROSITE" id="PS50089">
    <property type="entry name" value="ZF_RING_2"/>
    <property type="match status" value="1"/>
</dbReference>
<evidence type="ECO:0000256" key="6">
    <source>
        <dbReference type="ARBA" id="ARBA00022833"/>
    </source>
</evidence>
<dbReference type="eggNOG" id="KOG4430">
    <property type="taxonomic scope" value="Eukaryota"/>
</dbReference>
<dbReference type="Pfam" id="PF00097">
    <property type="entry name" value="zf-C3HC4"/>
    <property type="match status" value="1"/>
</dbReference>
<comment type="catalytic activity">
    <reaction evidence="1">
        <text>S-ubiquitinyl-[E2 ubiquitin-conjugating enzyme]-L-cysteine + [acceptor protein]-L-lysine = [E2 ubiquitin-conjugating enzyme]-L-cysteine + N(6)-ubiquitinyl-[acceptor protein]-L-lysine.</text>
        <dbReference type="EC" id="2.3.2.27"/>
    </reaction>
</comment>
<dbReference type="SUPFAM" id="SSF57850">
    <property type="entry name" value="RING/U-box"/>
    <property type="match status" value="1"/>
</dbReference>
<dbReference type="AlphaFoldDB" id="A0A0L0DIY3"/>
<sequence length="216" mass="23422">MPSNPRVVPDCEQPEALALADGCFHGFCLVCLAQWAEVSRTCPLCKTPFTSIIHDIVSSSDYATLRLDPLEAKLSSDRLPWTPDHARRAAMYRPGTARHPRVDALLASRDTSRLESSTTPSRAESLRRRPFVAREVAAVLGPTRSQDEVDVVLGAVEAVLDSVPLSQPVAAIDLLAPLLGTAKATRFIDELSAFCLVRFDLAAYDRILAAVAKSPS</sequence>
<evidence type="ECO:0000256" key="3">
    <source>
        <dbReference type="ARBA" id="ARBA00022679"/>
    </source>
</evidence>
<dbReference type="EMBL" id="GL349472">
    <property type="protein sequence ID" value="KNC52359.1"/>
    <property type="molecule type" value="Genomic_DNA"/>
</dbReference>
<gene>
    <name evidence="11" type="ORF">AMSG_08332</name>
</gene>
<reference evidence="11 12" key="1">
    <citation type="submission" date="2010-05" db="EMBL/GenBank/DDBJ databases">
        <title>The Genome Sequence of Thecamonas trahens ATCC 50062.</title>
        <authorList>
            <consortium name="The Broad Institute Genome Sequencing Platform"/>
            <person name="Russ C."/>
            <person name="Cuomo C."/>
            <person name="Shea T."/>
            <person name="Young S.K."/>
            <person name="Zeng Q."/>
            <person name="Koehrsen M."/>
            <person name="Haas B."/>
            <person name="Borodovsky M."/>
            <person name="Guigo R."/>
            <person name="Alvarado L."/>
            <person name="Berlin A."/>
            <person name="Bochicchio J."/>
            <person name="Borenstein D."/>
            <person name="Chapman S."/>
            <person name="Chen Z."/>
            <person name="Freedman E."/>
            <person name="Gellesch M."/>
            <person name="Goldberg J."/>
            <person name="Griggs A."/>
            <person name="Gujja S."/>
            <person name="Heilman E."/>
            <person name="Heiman D."/>
            <person name="Hepburn T."/>
            <person name="Howarth C."/>
            <person name="Jen D."/>
            <person name="Larson L."/>
            <person name="Mehta T."/>
            <person name="Park D."/>
            <person name="Pearson M."/>
            <person name="Roberts A."/>
            <person name="Saif S."/>
            <person name="Shenoy N."/>
            <person name="Sisk P."/>
            <person name="Stolte C."/>
            <person name="Sykes S."/>
            <person name="Thomson T."/>
            <person name="Walk T."/>
            <person name="White J."/>
            <person name="Yandava C."/>
            <person name="Burger G."/>
            <person name="Gray M.W."/>
            <person name="Holland P.W.H."/>
            <person name="King N."/>
            <person name="Lang F.B.F."/>
            <person name="Roger A.J."/>
            <person name="Ruiz-Trillo I."/>
            <person name="Lander E."/>
            <person name="Nusbaum C."/>
        </authorList>
    </citation>
    <scope>NUCLEOTIDE SEQUENCE [LARGE SCALE GENOMIC DNA]</scope>
    <source>
        <strain evidence="11 12">ATCC 50062</strain>
    </source>
</reference>
<dbReference type="InterPro" id="IPR001841">
    <property type="entry name" value="Znf_RING"/>
</dbReference>
<keyword evidence="4" id="KW-0479">Metal-binding</keyword>
<accession>A0A0L0DIY3</accession>